<dbReference type="InterPro" id="IPR003018">
    <property type="entry name" value="GAF"/>
</dbReference>
<dbReference type="PROSITE" id="PS50046">
    <property type="entry name" value="PHYTOCHROME_2"/>
    <property type="match status" value="1"/>
</dbReference>
<keyword evidence="4" id="KW-0675">Receptor</keyword>
<dbReference type="Pfam" id="PF00360">
    <property type="entry name" value="PHY"/>
    <property type="match status" value="1"/>
</dbReference>
<dbReference type="EMBL" id="BJYZ01000044">
    <property type="protein sequence ID" value="GEO42558.1"/>
    <property type="molecule type" value="Genomic_DNA"/>
</dbReference>
<dbReference type="GO" id="GO:0006355">
    <property type="term" value="P:regulation of DNA-templated transcription"/>
    <property type="evidence" value="ECO:0007669"/>
    <property type="project" value="InterPro"/>
</dbReference>
<feature type="domain" description="Phytochrome chromophore attachment site" evidence="5">
    <location>
        <begin position="140"/>
        <end position="283"/>
    </location>
</feature>
<reference evidence="6 7" key="1">
    <citation type="submission" date="2019-07" db="EMBL/GenBank/DDBJ databases">
        <title>Whole genome shotgun sequence of Skermanella aerolata NBRC 106429.</title>
        <authorList>
            <person name="Hosoyama A."/>
            <person name="Uohara A."/>
            <person name="Ohji S."/>
            <person name="Ichikawa N."/>
        </authorList>
    </citation>
    <scope>NUCLEOTIDE SEQUENCE [LARGE SCALE GENOMIC DNA]</scope>
    <source>
        <strain evidence="6 7">NBRC 106429</strain>
    </source>
</reference>
<gene>
    <name evidence="6" type="ORF">SAE02_67060</name>
</gene>
<dbReference type="PRINTS" id="PR01033">
    <property type="entry name" value="PHYTOCHROME"/>
</dbReference>
<keyword evidence="3" id="KW-0157">Chromophore</keyword>
<accession>A0A512E1G4</accession>
<dbReference type="OrthoDB" id="9760752at2"/>
<dbReference type="PANTHER" id="PTHR43065:SF42">
    <property type="entry name" value="TWO-COMPONENT SENSOR PPRA"/>
    <property type="match status" value="1"/>
</dbReference>
<dbReference type="Pfam" id="PF08446">
    <property type="entry name" value="PAS_2"/>
    <property type="match status" value="1"/>
</dbReference>
<dbReference type="SUPFAM" id="SSF55785">
    <property type="entry name" value="PYP-like sensor domain (PAS domain)"/>
    <property type="match status" value="1"/>
</dbReference>
<keyword evidence="2" id="KW-0716">Sensory transduction</keyword>
<dbReference type="InterPro" id="IPR013654">
    <property type="entry name" value="PAS_2"/>
</dbReference>
<dbReference type="InterPro" id="IPR035965">
    <property type="entry name" value="PAS-like_dom_sf"/>
</dbReference>
<evidence type="ECO:0000313" key="6">
    <source>
        <dbReference type="EMBL" id="GEO42558.1"/>
    </source>
</evidence>
<dbReference type="InterPro" id="IPR029016">
    <property type="entry name" value="GAF-like_dom_sf"/>
</dbReference>
<dbReference type="GO" id="GO:0009881">
    <property type="term" value="F:photoreceptor activity"/>
    <property type="evidence" value="ECO:0007669"/>
    <property type="project" value="UniProtKB-KW"/>
</dbReference>
<name>A0A512E1G4_9PROT</name>
<dbReference type="InterPro" id="IPR001294">
    <property type="entry name" value="Phytochrome"/>
</dbReference>
<evidence type="ECO:0000256" key="4">
    <source>
        <dbReference type="ARBA" id="ARBA00023170"/>
    </source>
</evidence>
<keyword evidence="7" id="KW-1185">Reference proteome</keyword>
<dbReference type="InterPro" id="IPR016132">
    <property type="entry name" value="Phyto_chromo_attachment"/>
</dbReference>
<evidence type="ECO:0000256" key="1">
    <source>
        <dbReference type="ARBA" id="ARBA00022543"/>
    </source>
</evidence>
<keyword evidence="1" id="KW-0600">Photoreceptor protein</keyword>
<dbReference type="SMART" id="SM00065">
    <property type="entry name" value="GAF"/>
    <property type="match status" value="1"/>
</dbReference>
<sequence length="494" mass="53694">MTTSLEALVQRCEAEQLHLSGAIQSFGALIRIGTVSGTITHVSANLADIVGVEADAVLGRSRGCLSWLQGDAFGTLSGQLGKSVVIRNIIDRGGIKVDGLAIQGTGCILVELERSSRGFGTVSAQRLQTPLLRVPYDEDELARHHELLTQAFREVTGYDRVMIYRFHDDWSGEVIAEATTEKLGGYLGLRFPASDIPAIARDLYMLNPSRIIPDAASKPVPVLGVDPAPPDLTWSGLRSVSPVHLEYLGHMGAGASFSVAIRVAGRLWGLVACHHLTARMLSPEHRAACVSLANAYSLGLTSHLASRRFQSMDSLGRRIAKILDVLAEHDDPLDGIASVAEQLRKIMSAQAFAMAAGDDVVIAGDGPDLDGMGIVDDWFLNESRAAVVITDHLGDIFHDQPLLLAVISGMAAVKARSPRSGWVRFYWFRPAQPQEVVWAGNPNKHIVEKAGVAMLSPRRSFEKWIEVKAGYSRPWTVEEKIAAGKFRTMLLEWL</sequence>
<evidence type="ECO:0000256" key="3">
    <source>
        <dbReference type="ARBA" id="ARBA00022991"/>
    </source>
</evidence>
<dbReference type="Gene3D" id="3.30.450.20">
    <property type="entry name" value="PAS domain"/>
    <property type="match status" value="1"/>
</dbReference>
<organism evidence="6 7">
    <name type="scientific">Skermanella aerolata</name>
    <dbReference type="NCBI Taxonomy" id="393310"/>
    <lineage>
        <taxon>Bacteria</taxon>
        <taxon>Pseudomonadati</taxon>
        <taxon>Pseudomonadota</taxon>
        <taxon>Alphaproteobacteria</taxon>
        <taxon>Rhodospirillales</taxon>
        <taxon>Azospirillaceae</taxon>
        <taxon>Skermanella</taxon>
    </lineage>
</organism>
<evidence type="ECO:0000256" key="2">
    <source>
        <dbReference type="ARBA" id="ARBA00022606"/>
    </source>
</evidence>
<dbReference type="RefSeq" id="WP_044435565.1">
    <property type="nucleotide sequence ID" value="NZ_BJYZ01000044.1"/>
</dbReference>
<dbReference type="Gene3D" id="3.30.450.270">
    <property type="match status" value="1"/>
</dbReference>
<dbReference type="SUPFAM" id="SSF55781">
    <property type="entry name" value="GAF domain-like"/>
    <property type="match status" value="2"/>
</dbReference>
<dbReference type="AlphaFoldDB" id="A0A512E1G4"/>
<evidence type="ECO:0000259" key="5">
    <source>
        <dbReference type="PROSITE" id="PS50046"/>
    </source>
</evidence>
<dbReference type="InterPro" id="IPR013515">
    <property type="entry name" value="Phytochrome_cen-reg"/>
</dbReference>
<dbReference type="Proteomes" id="UP000321523">
    <property type="component" value="Unassembled WGS sequence"/>
</dbReference>
<protein>
    <recommendedName>
        <fullName evidence="5">Phytochrome chromophore attachment site domain-containing protein</fullName>
    </recommendedName>
</protein>
<dbReference type="InterPro" id="IPR043150">
    <property type="entry name" value="Phytochrome_PHY_sf"/>
</dbReference>
<dbReference type="Gene3D" id="3.30.450.40">
    <property type="match status" value="1"/>
</dbReference>
<dbReference type="Pfam" id="PF01590">
    <property type="entry name" value="GAF"/>
    <property type="match status" value="1"/>
</dbReference>
<proteinExistence type="predicted"/>
<dbReference type="PANTHER" id="PTHR43065">
    <property type="entry name" value="SENSOR HISTIDINE KINASE"/>
    <property type="match status" value="1"/>
</dbReference>
<comment type="caution">
    <text evidence="6">The sequence shown here is derived from an EMBL/GenBank/DDBJ whole genome shotgun (WGS) entry which is preliminary data.</text>
</comment>
<evidence type="ECO:0000313" key="7">
    <source>
        <dbReference type="Proteomes" id="UP000321523"/>
    </source>
</evidence>
<dbReference type="GO" id="GO:0009584">
    <property type="term" value="P:detection of visible light"/>
    <property type="evidence" value="ECO:0007669"/>
    <property type="project" value="InterPro"/>
</dbReference>